<comment type="caution">
    <text evidence="2">The sequence shown here is derived from an EMBL/GenBank/DDBJ whole genome shotgun (WGS) entry which is preliminary data.</text>
</comment>
<keyword evidence="3" id="KW-1185">Reference proteome</keyword>
<protein>
    <submittedName>
        <fullName evidence="2">Uncharacterized protein</fullName>
    </submittedName>
</protein>
<reference evidence="2 3" key="1">
    <citation type="submission" date="2019-07" db="EMBL/GenBank/DDBJ databases">
        <title>Genomics analysis of Aphanomyces spp. identifies a new class of oomycete effector associated with host adaptation.</title>
        <authorList>
            <person name="Gaulin E."/>
        </authorList>
    </citation>
    <scope>NUCLEOTIDE SEQUENCE [LARGE SCALE GENOMIC DNA]</scope>
    <source>
        <strain evidence="2 3">ATCC 201684</strain>
    </source>
</reference>
<name>A0A6G0WAG1_9STRA</name>
<evidence type="ECO:0000313" key="2">
    <source>
        <dbReference type="EMBL" id="KAF0723864.1"/>
    </source>
</evidence>
<gene>
    <name evidence="2" type="ORF">Ae201684_017358</name>
</gene>
<feature type="compositionally biased region" description="Low complexity" evidence="1">
    <location>
        <begin position="35"/>
        <end position="48"/>
    </location>
</feature>
<dbReference type="AlphaFoldDB" id="A0A6G0WAG1"/>
<sequence length="172" mass="17970">MRSVASSSTKSLDGCLPPQHYFEGSSHGVSGGLQGVSSSSQQSTVSSSVISTDQIHSLDMLMAASSIDRPGNGDSMLFFIPGEASISHDRESYNTLHDRSSTSSQASVGPADIPAAIPAPAPLAIKPVMKGVMILLQKNTRFPLAAPLLNVTSSLFTPILHCGTQFQSNSPQ</sequence>
<evidence type="ECO:0000256" key="1">
    <source>
        <dbReference type="SAM" id="MobiDB-lite"/>
    </source>
</evidence>
<organism evidence="2 3">
    <name type="scientific">Aphanomyces euteiches</name>
    <dbReference type="NCBI Taxonomy" id="100861"/>
    <lineage>
        <taxon>Eukaryota</taxon>
        <taxon>Sar</taxon>
        <taxon>Stramenopiles</taxon>
        <taxon>Oomycota</taxon>
        <taxon>Saprolegniomycetes</taxon>
        <taxon>Saprolegniales</taxon>
        <taxon>Verrucalvaceae</taxon>
        <taxon>Aphanomyces</taxon>
    </lineage>
</organism>
<feature type="region of interest" description="Disordered" evidence="1">
    <location>
        <begin position="26"/>
        <end position="48"/>
    </location>
</feature>
<evidence type="ECO:0000313" key="3">
    <source>
        <dbReference type="Proteomes" id="UP000481153"/>
    </source>
</evidence>
<dbReference type="VEuPathDB" id="FungiDB:AeMF1_014178"/>
<accession>A0A6G0WAG1</accession>
<dbReference type="EMBL" id="VJMJ01000294">
    <property type="protein sequence ID" value="KAF0723864.1"/>
    <property type="molecule type" value="Genomic_DNA"/>
</dbReference>
<dbReference type="Proteomes" id="UP000481153">
    <property type="component" value="Unassembled WGS sequence"/>
</dbReference>
<proteinExistence type="predicted"/>